<reference evidence="2" key="1">
    <citation type="submission" date="2020-08" db="EMBL/GenBank/DDBJ databases">
        <title>Multicomponent nature underlies the extraordinary mechanical properties of spider dragline silk.</title>
        <authorList>
            <person name="Kono N."/>
            <person name="Nakamura H."/>
            <person name="Mori M."/>
            <person name="Yoshida Y."/>
            <person name="Ohtoshi R."/>
            <person name="Malay A.D."/>
            <person name="Moran D.A.P."/>
            <person name="Tomita M."/>
            <person name="Numata K."/>
            <person name="Arakawa K."/>
        </authorList>
    </citation>
    <scope>NUCLEOTIDE SEQUENCE</scope>
</reference>
<gene>
    <name evidence="2" type="ORF">NPIL_577911</name>
</gene>
<name>A0A8X6TWB3_NEPPI</name>
<evidence type="ECO:0000313" key="2">
    <source>
        <dbReference type="EMBL" id="GFT53738.1"/>
    </source>
</evidence>
<feature type="region of interest" description="Disordered" evidence="1">
    <location>
        <begin position="238"/>
        <end position="275"/>
    </location>
</feature>
<protein>
    <submittedName>
        <fullName evidence="2">Uncharacterized protein</fullName>
    </submittedName>
</protein>
<accession>A0A8X6TWB3</accession>
<proteinExistence type="predicted"/>
<comment type="caution">
    <text evidence="2">The sequence shown here is derived from an EMBL/GenBank/DDBJ whole genome shotgun (WGS) entry which is preliminary data.</text>
</comment>
<dbReference type="AlphaFoldDB" id="A0A8X6TWB3"/>
<feature type="compositionally biased region" description="Basic and acidic residues" evidence="1">
    <location>
        <begin position="11"/>
        <end position="29"/>
    </location>
</feature>
<keyword evidence="3" id="KW-1185">Reference proteome</keyword>
<feature type="compositionally biased region" description="Basic residues" evidence="1">
    <location>
        <begin position="30"/>
        <end position="41"/>
    </location>
</feature>
<evidence type="ECO:0000256" key="1">
    <source>
        <dbReference type="SAM" id="MobiDB-lite"/>
    </source>
</evidence>
<feature type="region of interest" description="Disordered" evidence="1">
    <location>
        <begin position="1"/>
        <end position="44"/>
    </location>
</feature>
<dbReference type="EMBL" id="BMAW01017409">
    <property type="protein sequence ID" value="GFT53738.1"/>
    <property type="molecule type" value="Genomic_DNA"/>
</dbReference>
<organism evidence="2 3">
    <name type="scientific">Nephila pilipes</name>
    <name type="common">Giant wood spider</name>
    <name type="synonym">Nephila maculata</name>
    <dbReference type="NCBI Taxonomy" id="299642"/>
    <lineage>
        <taxon>Eukaryota</taxon>
        <taxon>Metazoa</taxon>
        <taxon>Ecdysozoa</taxon>
        <taxon>Arthropoda</taxon>
        <taxon>Chelicerata</taxon>
        <taxon>Arachnida</taxon>
        <taxon>Araneae</taxon>
        <taxon>Araneomorphae</taxon>
        <taxon>Entelegynae</taxon>
        <taxon>Araneoidea</taxon>
        <taxon>Nephilidae</taxon>
        <taxon>Nephila</taxon>
    </lineage>
</organism>
<evidence type="ECO:0000313" key="3">
    <source>
        <dbReference type="Proteomes" id="UP000887013"/>
    </source>
</evidence>
<sequence length="275" mass="31288">MTADASVDGRVNSEDERRHKDEGKDNDKIGKRKKHSKKCKKKDRDDLAGRHMHLQYSYFARAGRKECYCDRIIRHEVVNIGLTSIQEFGHKIAASQGIDPSVYDLIHRLKAEAWIDYARDVYRSNDTVMSILTIVKEMLQSYAYSRDMEDISNDRNDSTPDAAGAAALPTDFTVITIGDAMDFLYKMWDVKDDLDVEVLAQRAHTQGVLLPDDEVLRFFFILVEALLKEDRYILSDEDDEDSLSSASASSSRVESPLLDDSIRTPSPKRACYVHT</sequence>
<dbReference type="Proteomes" id="UP000887013">
    <property type="component" value="Unassembled WGS sequence"/>
</dbReference>